<dbReference type="Proteomes" id="UP000027590">
    <property type="component" value="Unassembled WGS sequence"/>
</dbReference>
<reference evidence="1 2" key="1">
    <citation type="journal article" date="2014" name="Genome Biol. Evol.">
        <title>Acetic acid bacteria genomes reveal functional traits for adaptation to life in insect guts.</title>
        <authorList>
            <person name="Chouaia B."/>
            <person name="Gaiarsa S."/>
            <person name="Crotti E."/>
            <person name="Comandatore F."/>
            <person name="Degli Esposti M."/>
            <person name="Ricci I."/>
            <person name="Alma A."/>
            <person name="Favia G."/>
            <person name="Bandi C."/>
            <person name="Daffonchio D."/>
        </authorList>
    </citation>
    <scope>NUCLEOTIDE SEQUENCE [LARGE SCALE GENOMIC DNA]</scope>
    <source>
        <strain evidence="2">AM169</strain>
    </source>
</reference>
<reference evidence="1 2" key="2">
    <citation type="journal article" date="2014" name="PLoS ONE">
        <title>Evolution of mitochondria reconstructed from the energy metabolism of living bacteria.</title>
        <authorList>
            <person name="Degli Esposti M."/>
            <person name="Chouaia B."/>
            <person name="Comandatore F."/>
            <person name="Crotti E."/>
            <person name="Sassera D."/>
            <person name="Lievens P.M."/>
            <person name="Daffonchio D."/>
            <person name="Bandi C."/>
        </authorList>
    </citation>
    <scope>NUCLEOTIDE SEQUENCE [LARGE SCALE GENOMIC DNA]</scope>
    <source>
        <strain evidence="2">AM169</strain>
    </source>
</reference>
<accession>A0A7U7J1F0</accession>
<sequence length="1099" mass="117178">MDMTWQTILRRVALGLLVPLVGLLLAVALLLGRLAQGPLDVTGLSHRWGGALTHAGGGRLHWERMALSWKPGKNGHSAKILLSLEGVRYRALPEGGGADEVAAEVPEQQLDHVGVVFRLASLLHGQVGLRSLDVRGLRLVAFRDAEGHVSLGGVKPGAQHPGGGTLPPLAAIMPWHLDLQDIRLTIRDETAPDSSLIVTLPELKADHDRQTGWQGRMEASLQGGGLGAGQEEATVHLAGDMAPDGAARTRWQLTVSPVRFPALAAWLPLSPVGKKGMGIPNMPLAFHLEGILEGHGLVGHFAHMAGEMDAGAGEIDRPGRIPFRLSSGKVSFHLDPAEAGQQAPLVLVLHTELAALDSLGRTVPFIIDAHGRLDHLDRPKDVELLVDGHVPTFDFATLASVWPDGTARGARRWMTTNMTAGRGENLHLQLDFTSNTGLDGLDVRALGGELTGHSLSVTWMEGMPQVTGEDAYAHFVDDDRLLIDVQHGHLADGRGGSVTVPTGHIVLSDLLKREQTGEFSLGMEGPLSAFVAVLSYPRLNLLSRHPVNPANTGGMLKGTLSLKLPLNSHLLMKDVGYGAEFDFQNIWFALPSLGRIQQGNGHFSVNEAGLAVKGGARFRGVMMTGSLFDSFQANVPGRLMLKADLQASLGAKELRSLGVPAGLAQDSIMQGSGVGHVVYSQYGGGPGHSRGTASVQVDLRGLGVRARFWHKPVGVPAGLQAGVTWQDGQMIRLDDVRAHGPQLALQAEGRMRSGQLGGINLTHFQFGRTSGSAVMDWPVRDGTADDRRYQISVQASTLDLTPWFGHPATGKSRSQPIHPVEKKVRRAPGSAGQASILPEGIWAIGLRADRVIYGAEQTASHVSASLRWAAQRVQGAFLHVAQPSLTFDLAQDSRRIGVLDVRLIAADLGRILASLGVYDQLAGGTVDLQGHCQPVAADAHVTSAERTMGLGLGLPPFDGTLAVDHLTLKNPPTALVIATLAAPLHWGQISRKQFEDVQLRASFRVAGERLDLAEARAGNAILGVTMKGQMDFGQAMMQMQGTISPFFGINQAAGSFFGARKGSGIMAMTYRLDGSLAKPQMHVNPFSALLPGGLRRLFE</sequence>
<dbReference type="EMBL" id="CBLY010000006">
    <property type="protein sequence ID" value="CDG34339.1"/>
    <property type="molecule type" value="Genomic_DNA"/>
</dbReference>
<protein>
    <recommendedName>
        <fullName evidence="3">AsmA-like C-terminal domain-containing protein</fullName>
    </recommendedName>
</protein>
<comment type="caution">
    <text evidence="1">The sequence shown here is derived from an EMBL/GenBank/DDBJ whole genome shotgun (WGS) entry which is preliminary data.</text>
</comment>
<gene>
    <name evidence="1" type="ORF">SACS_1601</name>
</gene>
<evidence type="ECO:0000313" key="2">
    <source>
        <dbReference type="Proteomes" id="UP000027590"/>
    </source>
</evidence>
<name>A0A7U7J1F0_9PROT</name>
<dbReference type="AlphaFoldDB" id="A0A7U7J1F0"/>
<proteinExistence type="predicted"/>
<organism evidence="1 2">
    <name type="scientific">Parasaccharibacter apium</name>
    <dbReference type="NCBI Taxonomy" id="1510841"/>
    <lineage>
        <taxon>Bacteria</taxon>
        <taxon>Pseudomonadati</taxon>
        <taxon>Pseudomonadota</taxon>
        <taxon>Alphaproteobacteria</taxon>
        <taxon>Acetobacterales</taxon>
        <taxon>Acetobacteraceae</taxon>
        <taxon>Parasaccharibacter</taxon>
    </lineage>
</organism>
<evidence type="ECO:0000313" key="1">
    <source>
        <dbReference type="EMBL" id="CDG34339.1"/>
    </source>
</evidence>
<evidence type="ECO:0008006" key="3">
    <source>
        <dbReference type="Google" id="ProtNLM"/>
    </source>
</evidence>